<gene>
    <name evidence="2" type="ORF">H8K43_09860</name>
</gene>
<dbReference type="Pfam" id="PF06223">
    <property type="entry name" value="Phage_tail_T"/>
    <property type="match status" value="1"/>
</dbReference>
<reference evidence="2 3" key="1">
    <citation type="submission" date="2020-08" db="EMBL/GenBank/DDBJ databases">
        <title>Novel species isolated from subtropical streams in China.</title>
        <authorList>
            <person name="Lu H."/>
        </authorList>
    </citation>
    <scope>NUCLEOTIDE SEQUENCE [LARGE SCALE GENOMIC DNA]</scope>
    <source>
        <strain evidence="2 3">CY22W</strain>
    </source>
</reference>
<accession>A0ABR7A4Z7</accession>
<dbReference type="RefSeq" id="WP_186903658.1">
    <property type="nucleotide sequence ID" value="NZ_JACOGD010000004.1"/>
</dbReference>
<evidence type="ECO:0000313" key="3">
    <source>
        <dbReference type="Proteomes" id="UP000654304"/>
    </source>
</evidence>
<dbReference type="Proteomes" id="UP000654304">
    <property type="component" value="Unassembled WGS sequence"/>
</dbReference>
<evidence type="ECO:0000313" key="2">
    <source>
        <dbReference type="EMBL" id="MBC3931976.1"/>
    </source>
</evidence>
<proteinExistence type="predicted"/>
<feature type="domain" description="Minor tail T" evidence="1">
    <location>
        <begin position="15"/>
        <end position="80"/>
    </location>
</feature>
<dbReference type="InterPro" id="IPR009350">
    <property type="entry name" value="Phage_tail_T"/>
</dbReference>
<protein>
    <recommendedName>
        <fullName evidence="1">Minor tail T domain-containing protein</fullName>
    </recommendedName>
</protein>
<organism evidence="2 3">
    <name type="scientific">Undibacterium curvum</name>
    <dbReference type="NCBI Taxonomy" id="2762294"/>
    <lineage>
        <taxon>Bacteria</taxon>
        <taxon>Pseudomonadati</taxon>
        <taxon>Pseudomonadota</taxon>
        <taxon>Betaproteobacteria</taxon>
        <taxon>Burkholderiales</taxon>
        <taxon>Oxalobacteraceae</taxon>
        <taxon>Undibacterium</taxon>
    </lineage>
</organism>
<evidence type="ECO:0000259" key="1">
    <source>
        <dbReference type="Pfam" id="PF06223"/>
    </source>
</evidence>
<comment type="caution">
    <text evidence="2">The sequence shown here is derived from an EMBL/GenBank/DDBJ whole genome shotgun (WGS) entry which is preliminary data.</text>
</comment>
<sequence length="108" mass="12699">MALGKTVGEIEQMPQAEFVEWMEFYDIEPFGLPVADVFHAHGLAVHLNMQRDQKSRPEPFAIEDFRLFAERRQPKQEALVDGLTAEQWRLKFAMDRFEYQQKQAKAQD</sequence>
<dbReference type="EMBL" id="JACOGD010000004">
    <property type="protein sequence ID" value="MBC3931976.1"/>
    <property type="molecule type" value="Genomic_DNA"/>
</dbReference>
<name>A0ABR7A4Z7_9BURK</name>
<keyword evidence="3" id="KW-1185">Reference proteome</keyword>